<reference evidence="2" key="1">
    <citation type="submission" date="2018-06" db="EMBL/GenBank/DDBJ databases">
        <authorList>
            <person name="Zhirakovskaya E."/>
        </authorList>
    </citation>
    <scope>NUCLEOTIDE SEQUENCE</scope>
</reference>
<protein>
    <recommendedName>
        <fullName evidence="3">Rhombotarget lipoprotein</fullName>
    </recommendedName>
</protein>
<dbReference type="NCBIfam" id="TIGR04179">
    <property type="entry name" value="rhombo_lipo"/>
    <property type="match status" value="1"/>
</dbReference>
<keyword evidence="1" id="KW-0812">Transmembrane</keyword>
<evidence type="ECO:0000313" key="2">
    <source>
        <dbReference type="EMBL" id="VAW34705.1"/>
    </source>
</evidence>
<dbReference type="InterPro" id="IPR026443">
    <property type="entry name" value="Rhombo_lipo"/>
</dbReference>
<evidence type="ECO:0008006" key="3">
    <source>
        <dbReference type="Google" id="ProtNLM"/>
    </source>
</evidence>
<sequence length="274" mass="30782">MSRLVLVLCVIVLLNGCAIFGEYQQRHVQSTSLVGFLYPNGKLPLEDKQNPILNLPLRVGLAFIPDTRNQTTITPVIKNQLLENIKQTFTGKEYVSEIVIIPEIYLRDARGYGTLEQINTLYQLDIIALVSYDQIVNGRDNLLSLSYLTIVGAYIFPGTAYDVSTMIDLAVIDVSSRSILFRSAGTSGLKNNLVAGAYATQAYRKKQNQGFAQAMEQMQANLYTELGKFEQRLRKRNPHDNIQVRHRQGYTGGSVPLFGLCLLLVFALFKRQNE</sequence>
<gene>
    <name evidence="2" type="ORF">MNBD_GAMMA01-1872</name>
</gene>
<proteinExistence type="predicted"/>
<accession>A0A3B0UU68</accession>
<organism evidence="2">
    <name type="scientific">hydrothermal vent metagenome</name>
    <dbReference type="NCBI Taxonomy" id="652676"/>
    <lineage>
        <taxon>unclassified sequences</taxon>
        <taxon>metagenomes</taxon>
        <taxon>ecological metagenomes</taxon>
    </lineage>
</organism>
<name>A0A3B0UU68_9ZZZZ</name>
<evidence type="ECO:0000256" key="1">
    <source>
        <dbReference type="SAM" id="Phobius"/>
    </source>
</evidence>
<keyword evidence="1" id="KW-0472">Membrane</keyword>
<feature type="transmembrane region" description="Helical" evidence="1">
    <location>
        <begin position="249"/>
        <end position="269"/>
    </location>
</feature>
<dbReference type="AlphaFoldDB" id="A0A3B0UU68"/>
<dbReference type="EMBL" id="UOEW01000079">
    <property type="protein sequence ID" value="VAW34705.1"/>
    <property type="molecule type" value="Genomic_DNA"/>
</dbReference>
<keyword evidence="1" id="KW-1133">Transmembrane helix</keyword>